<dbReference type="AlphaFoldDB" id="A0AAV0IYX0"/>
<reference evidence="1" key="1">
    <citation type="submission" date="2022-08" db="EMBL/GenBank/DDBJ databases">
        <authorList>
            <person name="Gutierrez-Valencia J."/>
        </authorList>
    </citation>
    <scope>NUCLEOTIDE SEQUENCE</scope>
</reference>
<protein>
    <submittedName>
        <fullName evidence="1">Uncharacterized protein</fullName>
    </submittedName>
</protein>
<evidence type="ECO:0000313" key="1">
    <source>
        <dbReference type="EMBL" id="CAI0401940.1"/>
    </source>
</evidence>
<proteinExistence type="predicted"/>
<name>A0AAV0IYX0_9ROSI</name>
<comment type="caution">
    <text evidence="1">The sequence shown here is derived from an EMBL/GenBank/DDBJ whole genome shotgun (WGS) entry which is preliminary data.</text>
</comment>
<gene>
    <name evidence="1" type="ORF">LITE_LOCUS11404</name>
</gene>
<dbReference type="EMBL" id="CAMGYJ010000004">
    <property type="protein sequence ID" value="CAI0401940.1"/>
    <property type="molecule type" value="Genomic_DNA"/>
</dbReference>
<keyword evidence="2" id="KW-1185">Reference proteome</keyword>
<organism evidence="1 2">
    <name type="scientific">Linum tenue</name>
    <dbReference type="NCBI Taxonomy" id="586396"/>
    <lineage>
        <taxon>Eukaryota</taxon>
        <taxon>Viridiplantae</taxon>
        <taxon>Streptophyta</taxon>
        <taxon>Embryophyta</taxon>
        <taxon>Tracheophyta</taxon>
        <taxon>Spermatophyta</taxon>
        <taxon>Magnoliopsida</taxon>
        <taxon>eudicotyledons</taxon>
        <taxon>Gunneridae</taxon>
        <taxon>Pentapetalae</taxon>
        <taxon>rosids</taxon>
        <taxon>fabids</taxon>
        <taxon>Malpighiales</taxon>
        <taxon>Linaceae</taxon>
        <taxon>Linum</taxon>
    </lineage>
</organism>
<evidence type="ECO:0000313" key="2">
    <source>
        <dbReference type="Proteomes" id="UP001154282"/>
    </source>
</evidence>
<accession>A0AAV0IYX0</accession>
<sequence length="66" mass="7690">MWICICIWQMDKQDYFGVCRFQECQMRNCKQILIMHVGGQMLTAGRSNQEVPVMNPTQLPLTQLSP</sequence>
<dbReference type="Proteomes" id="UP001154282">
    <property type="component" value="Unassembled WGS sequence"/>
</dbReference>